<protein>
    <recommendedName>
        <fullName evidence="2">Pherophorin domain-containing protein</fullName>
    </recommendedName>
</protein>
<dbReference type="EMBL" id="BMAR01000003">
    <property type="protein sequence ID" value="GFR42255.1"/>
    <property type="molecule type" value="Genomic_DNA"/>
</dbReference>
<accession>A0AAD3DI40</accession>
<dbReference type="PRINTS" id="PR01217">
    <property type="entry name" value="PRICHEXTENSN"/>
</dbReference>
<proteinExistence type="predicted"/>
<dbReference type="PANTHER" id="PTHR24216">
    <property type="entry name" value="PAXILLIN-RELATED"/>
    <property type="match status" value="1"/>
</dbReference>
<dbReference type="Proteomes" id="UP001054857">
    <property type="component" value="Unassembled WGS sequence"/>
</dbReference>
<dbReference type="InterPro" id="IPR024616">
    <property type="entry name" value="Pherophorin"/>
</dbReference>
<gene>
    <name evidence="3" type="ORF">Agub_g3150</name>
</gene>
<feature type="non-terminal residue" evidence="3">
    <location>
        <position position="1"/>
    </location>
</feature>
<keyword evidence="4" id="KW-1185">Reference proteome</keyword>
<name>A0AAD3DI40_9CHLO</name>
<sequence>ASPPPSPLPPSPPPPSPSPPSPPPPSVPPPSPPPPSPPGGNKPSPPTPVTKPSPPSPKSPLRPPPTAFPYCNCDTFSTSSFPWRMSVLNKTAITINGVAAERICLKLYVDANAAAACNNQWGCCKQDLQRFELLANGACKGSITPFTLTGTTDIKSSFLWDSTRPVLKFTNINLPYATGVTGGAMCFSLKGPGCTKLSQLCPGGSCLAAVFNPPGNNCCPKVTLTV</sequence>
<evidence type="ECO:0000256" key="1">
    <source>
        <dbReference type="SAM" id="MobiDB-lite"/>
    </source>
</evidence>
<feature type="region of interest" description="Disordered" evidence="1">
    <location>
        <begin position="1"/>
        <end position="63"/>
    </location>
</feature>
<reference evidence="3 4" key="1">
    <citation type="journal article" date="2021" name="Sci. Rep.">
        <title>Genome sequencing of the multicellular alga Astrephomene provides insights into convergent evolution of germ-soma differentiation.</title>
        <authorList>
            <person name="Yamashita S."/>
            <person name="Yamamoto K."/>
            <person name="Matsuzaki R."/>
            <person name="Suzuki S."/>
            <person name="Yamaguchi H."/>
            <person name="Hirooka S."/>
            <person name="Minakuchi Y."/>
            <person name="Miyagishima S."/>
            <person name="Kawachi M."/>
            <person name="Toyoda A."/>
            <person name="Nozaki H."/>
        </authorList>
    </citation>
    <scope>NUCLEOTIDE SEQUENCE [LARGE SCALE GENOMIC DNA]</scope>
    <source>
        <strain evidence="3 4">NIES-4017</strain>
    </source>
</reference>
<dbReference type="AlphaFoldDB" id="A0AAD3DI40"/>
<evidence type="ECO:0000259" key="2">
    <source>
        <dbReference type="Pfam" id="PF12499"/>
    </source>
</evidence>
<comment type="caution">
    <text evidence="3">The sequence shown here is derived from an EMBL/GenBank/DDBJ whole genome shotgun (WGS) entry which is preliminary data.</text>
</comment>
<feature type="domain" description="Pherophorin" evidence="2">
    <location>
        <begin position="68"/>
        <end position="220"/>
    </location>
</feature>
<dbReference type="PANTHER" id="PTHR24216:SF65">
    <property type="entry name" value="PAXILLIN-LIKE PROTEIN 1"/>
    <property type="match status" value="1"/>
</dbReference>
<organism evidence="3 4">
    <name type="scientific">Astrephomene gubernaculifera</name>
    <dbReference type="NCBI Taxonomy" id="47775"/>
    <lineage>
        <taxon>Eukaryota</taxon>
        <taxon>Viridiplantae</taxon>
        <taxon>Chlorophyta</taxon>
        <taxon>core chlorophytes</taxon>
        <taxon>Chlorophyceae</taxon>
        <taxon>CS clade</taxon>
        <taxon>Chlamydomonadales</taxon>
        <taxon>Astrephomenaceae</taxon>
        <taxon>Astrephomene</taxon>
    </lineage>
</organism>
<dbReference type="Pfam" id="PF12499">
    <property type="entry name" value="DUF3707"/>
    <property type="match status" value="1"/>
</dbReference>
<evidence type="ECO:0000313" key="3">
    <source>
        <dbReference type="EMBL" id="GFR42255.1"/>
    </source>
</evidence>
<evidence type="ECO:0000313" key="4">
    <source>
        <dbReference type="Proteomes" id="UP001054857"/>
    </source>
</evidence>